<dbReference type="AlphaFoldDB" id="A0A841EDI8"/>
<dbReference type="EMBL" id="JACHLY010000001">
    <property type="protein sequence ID" value="MBB5999399.1"/>
    <property type="molecule type" value="Genomic_DNA"/>
</dbReference>
<organism evidence="3 4">
    <name type="scientific">Streptomonospora salina</name>
    <dbReference type="NCBI Taxonomy" id="104205"/>
    <lineage>
        <taxon>Bacteria</taxon>
        <taxon>Bacillati</taxon>
        <taxon>Actinomycetota</taxon>
        <taxon>Actinomycetes</taxon>
        <taxon>Streptosporangiales</taxon>
        <taxon>Nocardiopsidaceae</taxon>
        <taxon>Streptomonospora</taxon>
    </lineage>
</organism>
<keyword evidence="2" id="KW-0472">Membrane</keyword>
<feature type="compositionally biased region" description="Basic and acidic residues" evidence="1">
    <location>
        <begin position="50"/>
        <end position="62"/>
    </location>
</feature>
<comment type="caution">
    <text evidence="3">The sequence shown here is derived from an EMBL/GenBank/DDBJ whole genome shotgun (WGS) entry which is preliminary data.</text>
</comment>
<feature type="transmembrane region" description="Helical" evidence="2">
    <location>
        <begin position="20"/>
        <end position="38"/>
    </location>
</feature>
<name>A0A841EDI8_9ACTN</name>
<evidence type="ECO:0000256" key="2">
    <source>
        <dbReference type="SAM" id="Phobius"/>
    </source>
</evidence>
<keyword evidence="2" id="KW-1133">Transmembrane helix</keyword>
<feature type="region of interest" description="Disordered" evidence="1">
    <location>
        <begin position="50"/>
        <end position="86"/>
    </location>
</feature>
<dbReference type="Proteomes" id="UP000578077">
    <property type="component" value="Unassembled WGS sequence"/>
</dbReference>
<keyword evidence="4" id="KW-1185">Reference proteome</keyword>
<protein>
    <submittedName>
        <fullName evidence="3">Uncharacterized protein</fullName>
    </submittedName>
</protein>
<evidence type="ECO:0000313" key="3">
    <source>
        <dbReference type="EMBL" id="MBB5999399.1"/>
    </source>
</evidence>
<keyword evidence="2" id="KW-0812">Transmembrane</keyword>
<proteinExistence type="predicted"/>
<gene>
    <name evidence="3" type="ORF">HNR25_003150</name>
</gene>
<evidence type="ECO:0000256" key="1">
    <source>
        <dbReference type="SAM" id="MobiDB-lite"/>
    </source>
</evidence>
<dbReference type="RefSeq" id="WP_246463683.1">
    <property type="nucleotide sequence ID" value="NZ_BAABKT010000039.1"/>
</dbReference>
<accession>A0A841EDI8</accession>
<reference evidence="3 4" key="1">
    <citation type="submission" date="2020-08" db="EMBL/GenBank/DDBJ databases">
        <title>Sequencing the genomes of 1000 actinobacteria strains.</title>
        <authorList>
            <person name="Klenk H.-P."/>
        </authorList>
    </citation>
    <scope>NUCLEOTIDE SEQUENCE [LARGE SCALE GENOMIC DNA]</scope>
    <source>
        <strain evidence="3 4">DSM 44593</strain>
    </source>
</reference>
<feature type="compositionally biased region" description="Acidic residues" evidence="1">
    <location>
        <begin position="63"/>
        <end position="72"/>
    </location>
</feature>
<evidence type="ECO:0000313" key="4">
    <source>
        <dbReference type="Proteomes" id="UP000578077"/>
    </source>
</evidence>
<sequence length="86" mass="8678">MNALLTLAGEGPAAETVTPGVLGFIAIASIGVALYFLMKSMRERLDGIQVERDDTGDARADSDSAEAADEGSDSAADTTGTASPSS</sequence>